<evidence type="ECO:0000259" key="1">
    <source>
        <dbReference type="Pfam" id="PF00724"/>
    </source>
</evidence>
<dbReference type="Gene3D" id="3.20.20.70">
    <property type="entry name" value="Aldolase class I"/>
    <property type="match status" value="1"/>
</dbReference>
<reference evidence="3" key="1">
    <citation type="journal article" date="2019" name="Int. J. Syst. Evol. Microbiol.">
        <title>The Global Catalogue of Microorganisms (GCM) 10K type strain sequencing project: providing services to taxonomists for standard genome sequencing and annotation.</title>
        <authorList>
            <consortium name="The Broad Institute Genomics Platform"/>
            <consortium name="The Broad Institute Genome Sequencing Center for Infectious Disease"/>
            <person name="Wu L."/>
            <person name="Ma J."/>
        </authorList>
    </citation>
    <scope>NUCLEOTIDE SEQUENCE [LARGE SCALE GENOMIC DNA]</scope>
    <source>
        <strain evidence="3">JCM 11483</strain>
    </source>
</reference>
<dbReference type="RefSeq" id="WP_344722295.1">
    <property type="nucleotide sequence ID" value="NZ_BAAAYG010000018.1"/>
</dbReference>
<dbReference type="Pfam" id="PF00724">
    <property type="entry name" value="Oxidored_FMN"/>
    <property type="match status" value="1"/>
</dbReference>
<comment type="caution">
    <text evidence="2">The sequence shown here is derived from an EMBL/GenBank/DDBJ whole genome shotgun (WGS) entry which is preliminary data.</text>
</comment>
<name>A0ABP6RFF8_9MICC</name>
<dbReference type="PANTHER" id="PTHR22893:SF91">
    <property type="entry name" value="NADPH DEHYDROGENASE 2-RELATED"/>
    <property type="match status" value="1"/>
</dbReference>
<proteinExistence type="predicted"/>
<dbReference type="PANTHER" id="PTHR22893">
    <property type="entry name" value="NADH OXIDOREDUCTASE-RELATED"/>
    <property type="match status" value="1"/>
</dbReference>
<organism evidence="2 3">
    <name type="scientific">Nesterenkonia halobia</name>
    <dbReference type="NCBI Taxonomy" id="37922"/>
    <lineage>
        <taxon>Bacteria</taxon>
        <taxon>Bacillati</taxon>
        <taxon>Actinomycetota</taxon>
        <taxon>Actinomycetes</taxon>
        <taxon>Micrococcales</taxon>
        <taxon>Micrococcaceae</taxon>
        <taxon>Nesterenkonia</taxon>
    </lineage>
</organism>
<dbReference type="CDD" id="cd02933">
    <property type="entry name" value="OYE_like_FMN"/>
    <property type="match status" value="1"/>
</dbReference>
<accession>A0ABP6RFF8</accession>
<evidence type="ECO:0000313" key="2">
    <source>
        <dbReference type="EMBL" id="GAA3288423.1"/>
    </source>
</evidence>
<evidence type="ECO:0000313" key="3">
    <source>
        <dbReference type="Proteomes" id="UP001501736"/>
    </source>
</evidence>
<protein>
    <submittedName>
        <fullName evidence="2">Alkene reductase</fullName>
    </submittedName>
</protein>
<dbReference type="InterPro" id="IPR001155">
    <property type="entry name" value="OxRdtase_FMN_N"/>
</dbReference>
<feature type="domain" description="NADH:flavin oxidoreductase/NADH oxidase N-terminal" evidence="1">
    <location>
        <begin position="13"/>
        <end position="339"/>
    </location>
</feature>
<dbReference type="InterPro" id="IPR013785">
    <property type="entry name" value="Aldolase_TIM"/>
</dbReference>
<dbReference type="SUPFAM" id="SSF51395">
    <property type="entry name" value="FMN-linked oxidoreductases"/>
    <property type="match status" value="1"/>
</dbReference>
<gene>
    <name evidence="2" type="ORF">GCM10020260_26930</name>
</gene>
<sequence length="375" mass="39433">MTPSVDEQTAAQKLFSPARLGAVELENRLVMAPLTRIRADEDGVPTEAMVSYYAQRASLGMIVTEGTFPVGEGRTWIGQPGIETDAQIAGWRRVADAVHAAGGTIVMQIMHGGRIGHRLVSTTGRVTAPSALAAPGQIRTPEGKDEHPVPHALTTEEVAETVAQFAAAARRAIAAGMDGVQVHGANGYLLHEFTAPSTNTRTDQYGGSPENRARLSVEVAAAVAEAIGADRTGIRLSPQHNIQGALEEDADDALTTYRALAEGLAPLGLAHVDVLHAEPAGELVQTIRRTSGAPLIANTGFSVQTTREEAVSLVAEDVAEAVGVGRSAIANPDLARRWELDAAENAPVPETFYVGGERGYTDYPTLEATAETGQN</sequence>
<dbReference type="Proteomes" id="UP001501736">
    <property type="component" value="Unassembled WGS sequence"/>
</dbReference>
<dbReference type="EMBL" id="BAAAYG010000018">
    <property type="protein sequence ID" value="GAA3288423.1"/>
    <property type="molecule type" value="Genomic_DNA"/>
</dbReference>
<keyword evidence="3" id="KW-1185">Reference proteome</keyword>
<dbReference type="InterPro" id="IPR045247">
    <property type="entry name" value="Oye-like"/>
</dbReference>